<proteinExistence type="predicted"/>
<gene>
    <name evidence="5" type="ORF">S06H3_25842</name>
</gene>
<evidence type="ECO:0000256" key="1">
    <source>
        <dbReference type="ARBA" id="ARBA00001933"/>
    </source>
</evidence>
<dbReference type="GO" id="GO:0003941">
    <property type="term" value="F:L-serine ammonia-lyase activity"/>
    <property type="evidence" value="ECO:0007669"/>
    <property type="project" value="TreeGrafter"/>
</dbReference>
<dbReference type="AlphaFoldDB" id="X1NCH6"/>
<dbReference type="Gene3D" id="3.40.50.1100">
    <property type="match status" value="2"/>
</dbReference>
<feature type="non-terminal residue" evidence="5">
    <location>
        <position position="1"/>
    </location>
</feature>
<dbReference type="GO" id="GO:0006565">
    <property type="term" value="P:L-serine catabolic process"/>
    <property type="evidence" value="ECO:0007669"/>
    <property type="project" value="TreeGrafter"/>
</dbReference>
<evidence type="ECO:0000256" key="2">
    <source>
        <dbReference type="ARBA" id="ARBA00022898"/>
    </source>
</evidence>
<protein>
    <recommendedName>
        <fullName evidence="4">Tryptophan synthase beta chain-like PALP domain-containing protein</fullName>
    </recommendedName>
</protein>
<dbReference type="InterPro" id="IPR050147">
    <property type="entry name" value="Ser/Thr_Dehydratase"/>
</dbReference>
<dbReference type="SUPFAM" id="SSF53686">
    <property type="entry name" value="Tryptophan synthase beta subunit-like PLP-dependent enzymes"/>
    <property type="match status" value="1"/>
</dbReference>
<evidence type="ECO:0000256" key="3">
    <source>
        <dbReference type="ARBA" id="ARBA00023239"/>
    </source>
</evidence>
<dbReference type="GO" id="GO:0004794">
    <property type="term" value="F:threonine deaminase activity"/>
    <property type="evidence" value="ECO:0007669"/>
    <property type="project" value="TreeGrafter"/>
</dbReference>
<feature type="domain" description="Tryptophan synthase beta chain-like PALP" evidence="4">
    <location>
        <begin position="2"/>
        <end position="219"/>
    </location>
</feature>
<keyword evidence="2" id="KW-0663">Pyridoxal phosphate</keyword>
<comment type="cofactor">
    <cofactor evidence="1">
        <name>pyridoxal 5'-phosphate</name>
        <dbReference type="ChEBI" id="CHEBI:597326"/>
    </cofactor>
</comment>
<comment type="caution">
    <text evidence="5">The sequence shown here is derived from an EMBL/GenBank/DDBJ whole genome shotgun (WGS) entry which is preliminary data.</text>
</comment>
<dbReference type="Pfam" id="PF00291">
    <property type="entry name" value="PALP"/>
    <property type="match status" value="1"/>
</dbReference>
<dbReference type="GO" id="GO:0009097">
    <property type="term" value="P:isoleucine biosynthetic process"/>
    <property type="evidence" value="ECO:0007669"/>
    <property type="project" value="TreeGrafter"/>
</dbReference>
<keyword evidence="3" id="KW-0456">Lyase</keyword>
<evidence type="ECO:0000259" key="4">
    <source>
        <dbReference type="Pfam" id="PF00291"/>
    </source>
</evidence>
<dbReference type="GO" id="GO:0006567">
    <property type="term" value="P:L-threonine catabolic process"/>
    <property type="evidence" value="ECO:0007669"/>
    <property type="project" value="TreeGrafter"/>
</dbReference>
<dbReference type="EMBL" id="BARV01014893">
    <property type="protein sequence ID" value="GAI24490.1"/>
    <property type="molecule type" value="Genomic_DNA"/>
</dbReference>
<dbReference type="InterPro" id="IPR036052">
    <property type="entry name" value="TrpB-like_PALP_sf"/>
</dbReference>
<dbReference type="InterPro" id="IPR001926">
    <property type="entry name" value="TrpB-like_PALP"/>
</dbReference>
<dbReference type="PANTHER" id="PTHR48078">
    <property type="entry name" value="THREONINE DEHYDRATASE, MITOCHONDRIAL-RELATED"/>
    <property type="match status" value="1"/>
</dbReference>
<dbReference type="PANTHER" id="PTHR48078:SF6">
    <property type="entry name" value="L-THREONINE DEHYDRATASE CATABOLIC TDCB"/>
    <property type="match status" value="1"/>
</dbReference>
<accession>X1NCH6</accession>
<sequence length="237" mass="25962">DIFVPAYTPSGKLTQIEFYGANLRKIPGTRDDTALAALKAAENNYYASHYWNPFFFHGTKTFAFEVSEQLGWKAPDSVILPVGSGSLLLGVFIGWTELLNAGIVDRIPKLIGVQAENCAPLAKAFNENLCEVPKIDKKETIAEGISIAAPVRGEQILYSVKSSGGEFITVSEEEIKDALKWSCRKGFYIEPTSAAAVAGVNKYLKKSSPDELIVSVFTGHGLKETEKILKILNERMN</sequence>
<evidence type="ECO:0000313" key="5">
    <source>
        <dbReference type="EMBL" id="GAI24490.1"/>
    </source>
</evidence>
<reference evidence="5" key="1">
    <citation type="journal article" date="2014" name="Front. Microbiol.">
        <title>High frequency of phylogenetically diverse reductive dehalogenase-homologous genes in deep subseafloor sedimentary metagenomes.</title>
        <authorList>
            <person name="Kawai M."/>
            <person name="Futagami T."/>
            <person name="Toyoda A."/>
            <person name="Takaki Y."/>
            <person name="Nishi S."/>
            <person name="Hori S."/>
            <person name="Arai W."/>
            <person name="Tsubouchi T."/>
            <person name="Morono Y."/>
            <person name="Uchiyama I."/>
            <person name="Ito T."/>
            <person name="Fujiyama A."/>
            <person name="Inagaki F."/>
            <person name="Takami H."/>
        </authorList>
    </citation>
    <scope>NUCLEOTIDE SEQUENCE</scope>
    <source>
        <strain evidence="5">Expedition CK06-06</strain>
    </source>
</reference>
<organism evidence="5">
    <name type="scientific">marine sediment metagenome</name>
    <dbReference type="NCBI Taxonomy" id="412755"/>
    <lineage>
        <taxon>unclassified sequences</taxon>
        <taxon>metagenomes</taxon>
        <taxon>ecological metagenomes</taxon>
    </lineage>
</organism>
<name>X1NCH6_9ZZZZ</name>